<feature type="compositionally biased region" description="Polar residues" evidence="1">
    <location>
        <begin position="215"/>
        <end position="228"/>
    </location>
</feature>
<dbReference type="EMBL" id="KL197787">
    <property type="protein sequence ID" value="KDQ49384.1"/>
    <property type="molecule type" value="Genomic_DNA"/>
</dbReference>
<feature type="region of interest" description="Disordered" evidence="1">
    <location>
        <begin position="156"/>
        <end position="245"/>
    </location>
</feature>
<proteinExistence type="predicted"/>
<feature type="compositionally biased region" description="Low complexity" evidence="1">
    <location>
        <begin position="201"/>
        <end position="214"/>
    </location>
</feature>
<name>A0A067P3P1_9AGAM</name>
<accession>A0A067P3P1</accession>
<reference evidence="3" key="1">
    <citation type="journal article" date="2014" name="Proc. Natl. Acad. Sci. U.S.A.">
        <title>Extensive sampling of basidiomycete genomes demonstrates inadequacy of the white-rot/brown-rot paradigm for wood decay fungi.</title>
        <authorList>
            <person name="Riley R."/>
            <person name="Salamov A.A."/>
            <person name="Brown D.W."/>
            <person name="Nagy L.G."/>
            <person name="Floudas D."/>
            <person name="Held B.W."/>
            <person name="Levasseur A."/>
            <person name="Lombard V."/>
            <person name="Morin E."/>
            <person name="Otillar R."/>
            <person name="Lindquist E.A."/>
            <person name="Sun H."/>
            <person name="LaButti K.M."/>
            <person name="Schmutz J."/>
            <person name="Jabbour D."/>
            <person name="Luo H."/>
            <person name="Baker S.E."/>
            <person name="Pisabarro A.G."/>
            <person name="Walton J.D."/>
            <person name="Blanchette R.A."/>
            <person name="Henrissat B."/>
            <person name="Martin F."/>
            <person name="Cullen D."/>
            <person name="Hibbett D.S."/>
            <person name="Grigoriev I.V."/>
        </authorList>
    </citation>
    <scope>NUCLEOTIDE SEQUENCE [LARGE SCALE GENOMIC DNA]</scope>
    <source>
        <strain evidence="3">MUCL 33604</strain>
    </source>
</reference>
<dbReference type="OrthoDB" id="3164380at2759"/>
<gene>
    <name evidence="2" type="ORF">JAAARDRAFT_143571</name>
</gene>
<keyword evidence="3" id="KW-1185">Reference proteome</keyword>
<feature type="compositionally biased region" description="Basic and acidic residues" evidence="1">
    <location>
        <begin position="180"/>
        <end position="194"/>
    </location>
</feature>
<evidence type="ECO:0000256" key="1">
    <source>
        <dbReference type="SAM" id="MobiDB-lite"/>
    </source>
</evidence>
<dbReference type="InParanoid" id="A0A067P3P1"/>
<evidence type="ECO:0000313" key="2">
    <source>
        <dbReference type="EMBL" id="KDQ49384.1"/>
    </source>
</evidence>
<organism evidence="2 3">
    <name type="scientific">Jaapia argillacea MUCL 33604</name>
    <dbReference type="NCBI Taxonomy" id="933084"/>
    <lineage>
        <taxon>Eukaryota</taxon>
        <taxon>Fungi</taxon>
        <taxon>Dikarya</taxon>
        <taxon>Basidiomycota</taxon>
        <taxon>Agaricomycotina</taxon>
        <taxon>Agaricomycetes</taxon>
        <taxon>Agaricomycetidae</taxon>
        <taxon>Jaapiales</taxon>
        <taxon>Jaapiaceae</taxon>
        <taxon>Jaapia</taxon>
    </lineage>
</organism>
<dbReference type="Proteomes" id="UP000027265">
    <property type="component" value="Unassembled WGS sequence"/>
</dbReference>
<dbReference type="HOGENOM" id="CLU_070857_0_0_1"/>
<dbReference type="AlphaFoldDB" id="A0A067P3P1"/>
<protein>
    <submittedName>
        <fullName evidence="2">Uncharacterized protein</fullName>
    </submittedName>
</protein>
<sequence length="245" mass="26642">MSDTLSHFSVLDELIQLIYQGSSRFVVVSNVDDNFWTVHVGLSGKEGRWWRGRWAEDDILRVIGTKSSSHLLESFASGLADALVQGELHIGDWVPEKGASINLILGPSAKRPLKVTLVELSPEEGAAFATSQFIAIALQAQSRRCRLHPSAFEASIPTTSTLPAPARMSRPAGSGCSAEDEARQEEIKKLRAELAKANSQKALPPKSKPLPAASNSTPRPTKGSSLANPNKKARKFKELEFEDDD</sequence>
<evidence type="ECO:0000313" key="3">
    <source>
        <dbReference type="Proteomes" id="UP000027265"/>
    </source>
</evidence>